<feature type="compositionally biased region" description="Polar residues" evidence="1">
    <location>
        <begin position="168"/>
        <end position="203"/>
    </location>
</feature>
<sequence length="233" mass="25882">MGSCFTIHRNTKTTAAAAATNMKVKLSSSESKTVNFVIPPSPVKENNKNRSFDWSNPQSNTTPNGSKDEAFFDSKAVLDSDCEDDFYSVNGDFTPSRDNTPTHNTFGTPGYNNNPFANRIQGSMHVPSPRKNERKKLIDLFRESVEDDQDGGMKEAKPTLQDVLPKSELSTPFSSTNSAWSSEITGSEDTVSTRETSIKSVKSSRWCLPFPGSSSRRSFRERRRKVKSCNSSE</sequence>
<feature type="compositionally biased region" description="Polar residues" evidence="1">
    <location>
        <begin position="52"/>
        <end position="65"/>
    </location>
</feature>
<reference evidence="2 3" key="1">
    <citation type="submission" date="2024-03" db="EMBL/GenBank/DDBJ databases">
        <authorList>
            <person name="Martinez-Hernandez J."/>
        </authorList>
    </citation>
    <scope>NUCLEOTIDE SEQUENCE [LARGE SCALE GENOMIC DNA]</scope>
</reference>
<feature type="compositionally biased region" description="Basic residues" evidence="1">
    <location>
        <begin position="217"/>
        <end position="227"/>
    </location>
</feature>
<keyword evidence="3" id="KW-1185">Reference proteome</keyword>
<gene>
    <name evidence="2" type="ORF">LLUT_LOCUS235</name>
</gene>
<feature type="region of interest" description="Disordered" evidence="1">
    <location>
        <begin position="146"/>
        <end position="233"/>
    </location>
</feature>
<dbReference type="EMBL" id="CAXHTB010000001">
    <property type="protein sequence ID" value="CAL0299175.1"/>
    <property type="molecule type" value="Genomic_DNA"/>
</dbReference>
<organism evidence="2 3">
    <name type="scientific">Lupinus luteus</name>
    <name type="common">European yellow lupine</name>
    <dbReference type="NCBI Taxonomy" id="3873"/>
    <lineage>
        <taxon>Eukaryota</taxon>
        <taxon>Viridiplantae</taxon>
        <taxon>Streptophyta</taxon>
        <taxon>Embryophyta</taxon>
        <taxon>Tracheophyta</taxon>
        <taxon>Spermatophyta</taxon>
        <taxon>Magnoliopsida</taxon>
        <taxon>eudicotyledons</taxon>
        <taxon>Gunneridae</taxon>
        <taxon>Pentapetalae</taxon>
        <taxon>rosids</taxon>
        <taxon>fabids</taxon>
        <taxon>Fabales</taxon>
        <taxon>Fabaceae</taxon>
        <taxon>Papilionoideae</taxon>
        <taxon>50 kb inversion clade</taxon>
        <taxon>genistoids sensu lato</taxon>
        <taxon>core genistoids</taxon>
        <taxon>Genisteae</taxon>
        <taxon>Lupinus</taxon>
    </lineage>
</organism>
<dbReference type="Proteomes" id="UP001497480">
    <property type="component" value="Unassembled WGS sequence"/>
</dbReference>
<evidence type="ECO:0000313" key="2">
    <source>
        <dbReference type="EMBL" id="CAL0299175.1"/>
    </source>
</evidence>
<dbReference type="InterPro" id="IPR038947">
    <property type="entry name" value="At3g27210-like"/>
</dbReference>
<feature type="region of interest" description="Disordered" evidence="1">
    <location>
        <begin position="37"/>
        <end position="69"/>
    </location>
</feature>
<dbReference type="PANTHER" id="PTHR34280">
    <property type="entry name" value="OS01G0920100 PROTEIN"/>
    <property type="match status" value="1"/>
</dbReference>
<dbReference type="PANTHER" id="PTHR34280:SF8">
    <property type="match status" value="1"/>
</dbReference>
<comment type="caution">
    <text evidence="2">The sequence shown here is derived from an EMBL/GenBank/DDBJ whole genome shotgun (WGS) entry which is preliminary data.</text>
</comment>
<dbReference type="AlphaFoldDB" id="A0AAV1VQB3"/>
<name>A0AAV1VQB3_LUPLU</name>
<evidence type="ECO:0000313" key="3">
    <source>
        <dbReference type="Proteomes" id="UP001497480"/>
    </source>
</evidence>
<proteinExistence type="predicted"/>
<protein>
    <submittedName>
        <fullName evidence="2">Uncharacterized protein</fullName>
    </submittedName>
</protein>
<evidence type="ECO:0000256" key="1">
    <source>
        <dbReference type="SAM" id="MobiDB-lite"/>
    </source>
</evidence>
<accession>A0AAV1VQB3</accession>